<keyword evidence="3" id="KW-1185">Reference proteome</keyword>
<keyword evidence="1" id="KW-0812">Transmembrane</keyword>
<gene>
    <name evidence="2" type="ORF">CLV54_0205</name>
</gene>
<protein>
    <submittedName>
        <fullName evidence="2">Uncharacterized protein</fullName>
    </submittedName>
</protein>
<feature type="transmembrane region" description="Helical" evidence="1">
    <location>
        <begin position="247"/>
        <end position="268"/>
    </location>
</feature>
<dbReference type="EMBL" id="PGFB01000001">
    <property type="protein sequence ID" value="PJJ65176.1"/>
    <property type="molecule type" value="Genomic_DNA"/>
</dbReference>
<reference evidence="2 3" key="1">
    <citation type="submission" date="2017-11" db="EMBL/GenBank/DDBJ databases">
        <title>Genomic Encyclopedia of Archaeal and Bacterial Type Strains, Phase II (KMG-II): From Individual Species to Whole Genera.</title>
        <authorList>
            <person name="Goeker M."/>
        </authorList>
    </citation>
    <scope>NUCLEOTIDE SEQUENCE [LARGE SCALE GENOMIC DNA]</scope>
    <source>
        <strain evidence="2 3">DSM 25625</strain>
    </source>
</reference>
<evidence type="ECO:0000313" key="3">
    <source>
        <dbReference type="Proteomes" id="UP000230161"/>
    </source>
</evidence>
<dbReference type="Proteomes" id="UP000230161">
    <property type="component" value="Unassembled WGS sequence"/>
</dbReference>
<evidence type="ECO:0000313" key="2">
    <source>
        <dbReference type="EMBL" id="PJJ65176.1"/>
    </source>
</evidence>
<organism evidence="2 3">
    <name type="scientific">Compostimonas suwonensis</name>
    <dbReference type="NCBI Taxonomy" id="1048394"/>
    <lineage>
        <taxon>Bacteria</taxon>
        <taxon>Bacillati</taxon>
        <taxon>Actinomycetota</taxon>
        <taxon>Actinomycetes</taxon>
        <taxon>Micrococcales</taxon>
        <taxon>Microbacteriaceae</taxon>
        <taxon>Compostimonas</taxon>
    </lineage>
</organism>
<feature type="transmembrane region" description="Helical" evidence="1">
    <location>
        <begin position="274"/>
        <end position="295"/>
    </location>
</feature>
<name>A0A2M9C3S2_9MICO</name>
<feature type="transmembrane region" description="Helical" evidence="1">
    <location>
        <begin position="53"/>
        <end position="74"/>
    </location>
</feature>
<accession>A0A2M9C3S2</accession>
<proteinExistence type="predicted"/>
<feature type="transmembrane region" description="Helical" evidence="1">
    <location>
        <begin position="21"/>
        <end position="41"/>
    </location>
</feature>
<keyword evidence="1" id="KW-0472">Membrane</keyword>
<comment type="caution">
    <text evidence="2">The sequence shown here is derived from an EMBL/GenBank/DDBJ whole genome shotgun (WGS) entry which is preliminary data.</text>
</comment>
<evidence type="ECO:0000256" key="1">
    <source>
        <dbReference type="SAM" id="Phobius"/>
    </source>
</evidence>
<dbReference type="AlphaFoldDB" id="A0A2M9C3S2"/>
<keyword evidence="1" id="KW-1133">Transmembrane helix</keyword>
<sequence length="395" mass="40760">MTITAAATGNYSSGVGRRLGSLLGFLLITAILSIVIPKFFIGEILRVRDQRTLVVICFAILTIGVVWAIVRVFVTGPVRIVTTPTEVTVYRAGRSRDRWTRSEARFSSFVIRESTNGVRTASTRKLIVTTKTERVEIVCTWFSPATFNALLADVSPVTGAAGAVGAVGLAGVAAPVGPAVTPGIVGATPYGGGAPEGWAPGASAAGVTGSAGAAGAESRVDAASRRAPAASGDFVLDHTPLRRSRTALSIVLVVGVLIAIAVGVFALMDGETDVLVIVGALVLAAVIVGLIGLFSQRGRGRVPSRIAVTPSSIQVDGRMFLVHQLSSVVATPPSYTTGQRALLLVESSGARTRVPLGRNVAPGARGDVFPAYPLFVETLAAATSHRPGLLTFDLG</sequence>